<keyword evidence="8 19" id="KW-0479">Metal-binding</keyword>
<dbReference type="GO" id="GO:0008622">
    <property type="term" value="C:epsilon DNA polymerase complex"/>
    <property type="evidence" value="ECO:0007669"/>
    <property type="project" value="InterPro"/>
</dbReference>
<dbReference type="GO" id="GO:0006272">
    <property type="term" value="P:leading strand elongation"/>
    <property type="evidence" value="ECO:0007669"/>
    <property type="project" value="TreeGrafter"/>
</dbReference>
<evidence type="ECO:0000256" key="4">
    <source>
        <dbReference type="ARBA" id="ARBA00022485"/>
    </source>
</evidence>
<dbReference type="Pfam" id="PF22634">
    <property type="entry name" value="POL2_thumb"/>
    <property type="match status" value="1"/>
</dbReference>
<evidence type="ECO:0000256" key="14">
    <source>
        <dbReference type="ARBA" id="ARBA00023125"/>
    </source>
</evidence>
<evidence type="ECO:0000256" key="1">
    <source>
        <dbReference type="ARBA" id="ARBA00001966"/>
    </source>
</evidence>
<keyword evidence="11 19" id="KW-0239">DNA-directed DNA polymerase</keyword>
<dbReference type="InterPro" id="IPR036397">
    <property type="entry name" value="RNaseH_sf"/>
</dbReference>
<dbReference type="GO" id="GO:0006287">
    <property type="term" value="P:base-excision repair, gap-filling"/>
    <property type="evidence" value="ECO:0007669"/>
    <property type="project" value="TreeGrafter"/>
</dbReference>
<keyword evidence="15 19" id="KW-0539">Nucleus</keyword>
<keyword evidence="13 19" id="KW-0411">Iron-sulfur</keyword>
<evidence type="ECO:0000256" key="18">
    <source>
        <dbReference type="ARBA" id="ARBA00065544"/>
    </source>
</evidence>
<keyword evidence="6 19" id="KW-0548">Nucleotidyltransferase</keyword>
<keyword evidence="4 19" id="KW-0004">4Fe-4S</keyword>
<dbReference type="PANTHER" id="PTHR10670">
    <property type="entry name" value="DNA POLYMERASE EPSILON CATALYTIC SUBUNIT A"/>
    <property type="match status" value="1"/>
</dbReference>
<dbReference type="InterPro" id="IPR055191">
    <property type="entry name" value="POL2_thumb"/>
</dbReference>
<evidence type="ECO:0000256" key="15">
    <source>
        <dbReference type="ARBA" id="ARBA00023242"/>
    </source>
</evidence>
<dbReference type="FunFam" id="1.10.287.690:FF:000005">
    <property type="entry name" value="DNA polymerase epsilon catalytic subunit"/>
    <property type="match status" value="1"/>
</dbReference>
<dbReference type="GO" id="GO:0051539">
    <property type="term" value="F:4 iron, 4 sulfur cluster binding"/>
    <property type="evidence" value="ECO:0007669"/>
    <property type="project" value="UniProtKB-KW"/>
</dbReference>
<gene>
    <name evidence="22" type="ORF">ATEG_01538</name>
</gene>
<dbReference type="PANTHER" id="PTHR10670:SF0">
    <property type="entry name" value="DNA POLYMERASE EPSILON CATALYTIC SUBUNIT A"/>
    <property type="match status" value="1"/>
</dbReference>
<dbReference type="InterPro" id="IPR023211">
    <property type="entry name" value="DNA_pol_palm_dom_sf"/>
</dbReference>
<evidence type="ECO:0000256" key="11">
    <source>
        <dbReference type="ARBA" id="ARBA00022932"/>
    </source>
</evidence>
<comment type="subcellular location">
    <subcellularLocation>
        <location evidence="2 19">Nucleus</location>
    </subcellularLocation>
</comment>
<dbReference type="GO" id="GO:0003677">
    <property type="term" value="F:DNA binding"/>
    <property type="evidence" value="ECO:0007669"/>
    <property type="project" value="UniProtKB-KW"/>
</dbReference>
<keyword evidence="9 19" id="KW-0863">Zinc-finger</keyword>
<dbReference type="CDD" id="cd05535">
    <property type="entry name" value="POLBc_epsilon"/>
    <property type="match status" value="1"/>
</dbReference>
<evidence type="ECO:0000313" key="23">
    <source>
        <dbReference type="Proteomes" id="UP000007963"/>
    </source>
</evidence>
<dbReference type="InterPro" id="IPR012337">
    <property type="entry name" value="RNaseH-like_sf"/>
</dbReference>
<dbReference type="InterPro" id="IPR006133">
    <property type="entry name" value="DNA-dir_DNA_pol_B_exonuc"/>
</dbReference>
<comment type="subunit">
    <text evidence="18">Heterotetramer. Consists of 4 subunits: POL2, DPB2, DPB3 and DPB4.</text>
</comment>
<dbReference type="Gene3D" id="3.90.1600.10">
    <property type="entry name" value="Palm domain of DNA polymerase"/>
    <property type="match status" value="1"/>
</dbReference>
<name>Q0CXP6_ASPTN</name>
<dbReference type="FunFam" id="1.10.132.60:FF:000002">
    <property type="entry name" value="DNA polymerase epsilon catalytic subunit"/>
    <property type="match status" value="1"/>
</dbReference>
<feature type="region of interest" description="Disordered" evidence="20">
    <location>
        <begin position="1201"/>
        <end position="1236"/>
    </location>
</feature>
<dbReference type="SUPFAM" id="SSF56672">
    <property type="entry name" value="DNA/RNA polymerases"/>
    <property type="match status" value="1"/>
</dbReference>
<dbReference type="OrthoDB" id="10060449at2759"/>
<dbReference type="Pfam" id="PF03104">
    <property type="entry name" value="DNA_pol_B_exo1"/>
    <property type="match status" value="1"/>
</dbReference>
<dbReference type="Pfam" id="PF23250">
    <property type="entry name" value="zf_DPOE_2"/>
    <property type="match status" value="1"/>
</dbReference>
<comment type="catalytic activity">
    <reaction evidence="16 19">
        <text>DNA(n) + a 2'-deoxyribonucleoside 5'-triphosphate = DNA(n+1) + diphosphate</text>
        <dbReference type="Rhea" id="RHEA:22508"/>
        <dbReference type="Rhea" id="RHEA-COMP:17339"/>
        <dbReference type="Rhea" id="RHEA-COMP:17340"/>
        <dbReference type="ChEBI" id="CHEBI:33019"/>
        <dbReference type="ChEBI" id="CHEBI:61560"/>
        <dbReference type="ChEBI" id="CHEBI:173112"/>
        <dbReference type="EC" id="2.7.7.7"/>
    </reaction>
</comment>
<dbReference type="FunFam" id="3.90.1600.10:FF:000006">
    <property type="entry name" value="DNA polymerase epsilon catalytic subunit"/>
    <property type="match status" value="1"/>
</dbReference>
<feature type="domain" description="DNA polymerase epsilon catalytic subunit A C-terminal" evidence="21">
    <location>
        <begin position="1497"/>
        <end position="1888"/>
    </location>
</feature>
<protein>
    <recommendedName>
        <fullName evidence="19">DNA polymerase epsilon catalytic subunit</fullName>
        <ecNumber evidence="19">2.7.7.7</ecNumber>
    </recommendedName>
</protein>
<dbReference type="Gene3D" id="1.10.132.60">
    <property type="entry name" value="DNA polymerase family B, C-terminal domain"/>
    <property type="match status" value="1"/>
</dbReference>
<evidence type="ECO:0000256" key="2">
    <source>
        <dbReference type="ARBA" id="ARBA00004123"/>
    </source>
</evidence>
<dbReference type="InterPro" id="IPR042087">
    <property type="entry name" value="DNA_pol_B_thumb"/>
</dbReference>
<dbReference type="RefSeq" id="XP_001208903.1">
    <property type="nucleotide sequence ID" value="XM_001208903.1"/>
</dbReference>
<reference evidence="23" key="1">
    <citation type="submission" date="2005-09" db="EMBL/GenBank/DDBJ databases">
        <title>Annotation of the Aspergillus terreus NIH2624 genome.</title>
        <authorList>
            <person name="Birren B.W."/>
            <person name="Lander E.S."/>
            <person name="Galagan J.E."/>
            <person name="Nusbaum C."/>
            <person name="Devon K."/>
            <person name="Henn M."/>
            <person name="Ma L.-J."/>
            <person name="Jaffe D.B."/>
            <person name="Butler J."/>
            <person name="Alvarez P."/>
            <person name="Gnerre S."/>
            <person name="Grabherr M."/>
            <person name="Kleber M."/>
            <person name="Mauceli E.W."/>
            <person name="Brockman W."/>
            <person name="Rounsley S."/>
            <person name="Young S.K."/>
            <person name="LaButti K."/>
            <person name="Pushparaj V."/>
            <person name="DeCaprio D."/>
            <person name="Crawford M."/>
            <person name="Koehrsen M."/>
            <person name="Engels R."/>
            <person name="Montgomery P."/>
            <person name="Pearson M."/>
            <person name="Howarth C."/>
            <person name="Larson L."/>
            <person name="Luoma S."/>
            <person name="White J."/>
            <person name="Alvarado L."/>
            <person name="Kodira C.D."/>
            <person name="Zeng Q."/>
            <person name="Oleary S."/>
            <person name="Yandava C."/>
            <person name="Denning D.W."/>
            <person name="Nierman W.C."/>
            <person name="Milne T."/>
            <person name="Madden K."/>
        </authorList>
    </citation>
    <scope>NUCLEOTIDE SEQUENCE [LARGE SCALE GENOMIC DNA]</scope>
    <source>
        <strain evidence="23">NIH 2624 / FGSC A1156</strain>
    </source>
</reference>
<dbReference type="EC" id="2.7.7.7" evidence="19"/>
<dbReference type="GO" id="GO:0008310">
    <property type="term" value="F:single-stranded DNA 3'-5' DNA exonuclease activity"/>
    <property type="evidence" value="ECO:0007669"/>
    <property type="project" value="TreeGrafter"/>
</dbReference>
<dbReference type="HOGENOM" id="CLU_000556_0_1_1"/>
<evidence type="ECO:0000259" key="21">
    <source>
        <dbReference type="SMART" id="SM01159"/>
    </source>
</evidence>
<dbReference type="InterPro" id="IPR013697">
    <property type="entry name" value="DNA_pol_e_suA_C"/>
</dbReference>
<dbReference type="SMART" id="SM00486">
    <property type="entry name" value="POLBc"/>
    <property type="match status" value="1"/>
</dbReference>
<evidence type="ECO:0000256" key="10">
    <source>
        <dbReference type="ARBA" id="ARBA00022833"/>
    </source>
</evidence>
<keyword evidence="10 19" id="KW-0862">Zinc</keyword>
<evidence type="ECO:0000256" key="17">
    <source>
        <dbReference type="ARBA" id="ARBA00057054"/>
    </source>
</evidence>
<dbReference type="InterPro" id="IPR029703">
    <property type="entry name" value="POL2"/>
</dbReference>
<evidence type="ECO:0000256" key="7">
    <source>
        <dbReference type="ARBA" id="ARBA00022705"/>
    </source>
</evidence>
<proteinExistence type="inferred from homology"/>
<dbReference type="InterPro" id="IPR006172">
    <property type="entry name" value="DNA-dir_DNA_pol_B"/>
</dbReference>
<dbReference type="FunFam" id="3.30.342.10:FF:000005">
    <property type="entry name" value="DNA polymerase epsilon catalytic subunit"/>
    <property type="match status" value="1"/>
</dbReference>
<evidence type="ECO:0000256" key="19">
    <source>
        <dbReference type="RuleBase" id="RU365029"/>
    </source>
</evidence>
<keyword evidence="14 19" id="KW-0238">DNA-binding</keyword>
<dbReference type="Pfam" id="PF08490">
    <property type="entry name" value="DUF1744"/>
    <property type="match status" value="1"/>
</dbReference>
<accession>Q0CXP6</accession>
<evidence type="ECO:0000313" key="22">
    <source>
        <dbReference type="EMBL" id="EAU38295.1"/>
    </source>
</evidence>
<organism evidence="22 23">
    <name type="scientific">Aspergillus terreus (strain NIH 2624 / FGSC A1156)</name>
    <dbReference type="NCBI Taxonomy" id="341663"/>
    <lineage>
        <taxon>Eukaryota</taxon>
        <taxon>Fungi</taxon>
        <taxon>Dikarya</taxon>
        <taxon>Ascomycota</taxon>
        <taxon>Pezizomycotina</taxon>
        <taxon>Eurotiomycetes</taxon>
        <taxon>Eurotiomycetidae</taxon>
        <taxon>Eurotiales</taxon>
        <taxon>Aspergillaceae</taxon>
        <taxon>Aspergillus</taxon>
        <taxon>Aspergillus subgen. Circumdati</taxon>
    </lineage>
</organism>
<keyword evidence="7 19" id="KW-0235">DNA replication</keyword>
<dbReference type="GO" id="GO:0003887">
    <property type="term" value="F:DNA-directed DNA polymerase activity"/>
    <property type="evidence" value="ECO:0007669"/>
    <property type="project" value="UniProtKB-KW"/>
</dbReference>
<feature type="region of interest" description="Disordered" evidence="20">
    <location>
        <begin position="1"/>
        <end position="20"/>
    </location>
</feature>
<comment type="similarity">
    <text evidence="3 19">Belongs to the DNA polymerase type-B family.</text>
</comment>
<evidence type="ECO:0000256" key="3">
    <source>
        <dbReference type="ARBA" id="ARBA00005755"/>
    </source>
</evidence>
<dbReference type="Pfam" id="PF22912">
    <property type="entry name" value="zf-DPOE"/>
    <property type="match status" value="1"/>
</dbReference>
<dbReference type="GO" id="GO:0008270">
    <property type="term" value="F:zinc ion binding"/>
    <property type="evidence" value="ECO:0007669"/>
    <property type="project" value="UniProtKB-KW"/>
</dbReference>
<evidence type="ECO:0000256" key="13">
    <source>
        <dbReference type="ARBA" id="ARBA00023014"/>
    </source>
</evidence>
<dbReference type="Gene3D" id="3.30.342.10">
    <property type="entry name" value="DNA Polymerase, chain B, domain 1"/>
    <property type="match status" value="1"/>
</dbReference>
<dbReference type="GO" id="GO:0006297">
    <property type="term" value="P:nucleotide-excision repair, DNA gap filling"/>
    <property type="evidence" value="ECO:0007669"/>
    <property type="project" value="TreeGrafter"/>
</dbReference>
<dbReference type="CDD" id="cd05779">
    <property type="entry name" value="DNA_polB_epsilon_exo"/>
    <property type="match status" value="1"/>
</dbReference>
<evidence type="ECO:0000256" key="16">
    <source>
        <dbReference type="ARBA" id="ARBA00049244"/>
    </source>
</evidence>
<evidence type="ECO:0000256" key="12">
    <source>
        <dbReference type="ARBA" id="ARBA00023004"/>
    </source>
</evidence>
<dbReference type="eggNOG" id="KOG1798">
    <property type="taxonomic scope" value="Eukaryota"/>
</dbReference>
<dbReference type="EMBL" id="CH476595">
    <property type="protein sequence ID" value="EAU38295.1"/>
    <property type="molecule type" value="Genomic_DNA"/>
</dbReference>
<evidence type="ECO:0000256" key="9">
    <source>
        <dbReference type="ARBA" id="ARBA00022771"/>
    </source>
</evidence>
<dbReference type="SMART" id="SM01159">
    <property type="entry name" value="DUF1744"/>
    <property type="match status" value="1"/>
</dbReference>
<dbReference type="InterPro" id="IPR006134">
    <property type="entry name" value="DNA-dir_DNA_pol_B_multi_dom"/>
</dbReference>
<dbReference type="GeneID" id="4316302"/>
<dbReference type="Gene3D" id="3.30.420.10">
    <property type="entry name" value="Ribonuclease H-like superfamily/Ribonuclease H"/>
    <property type="match status" value="1"/>
</dbReference>
<dbReference type="STRING" id="341663.Q0CXP6"/>
<dbReference type="InterPro" id="IPR043502">
    <property type="entry name" value="DNA/RNA_pol_sf"/>
</dbReference>
<dbReference type="OMA" id="MLDQCRY"/>
<dbReference type="Pfam" id="PF00136">
    <property type="entry name" value="DNA_pol_B"/>
    <property type="match status" value="1"/>
</dbReference>
<dbReference type="SUPFAM" id="SSF53098">
    <property type="entry name" value="Ribonuclease H-like"/>
    <property type="match status" value="1"/>
</dbReference>
<keyword evidence="5 19" id="KW-0808">Transferase</keyword>
<evidence type="ECO:0000256" key="8">
    <source>
        <dbReference type="ARBA" id="ARBA00022723"/>
    </source>
</evidence>
<evidence type="ECO:0000256" key="6">
    <source>
        <dbReference type="ARBA" id="ARBA00022695"/>
    </source>
</evidence>
<comment type="function">
    <text evidence="17 19">DNA polymerase II participates in chromosomal DNA replication.</text>
</comment>
<dbReference type="InterPro" id="IPR054475">
    <property type="entry name" value="Znf-DPOE"/>
</dbReference>
<dbReference type="VEuPathDB" id="FungiDB:ATEG_01538"/>
<evidence type="ECO:0000256" key="5">
    <source>
        <dbReference type="ARBA" id="ARBA00022679"/>
    </source>
</evidence>
<dbReference type="GO" id="GO:0045004">
    <property type="term" value="P:DNA replication proofreading"/>
    <property type="evidence" value="ECO:0007669"/>
    <property type="project" value="TreeGrafter"/>
</dbReference>
<dbReference type="GO" id="GO:0000166">
    <property type="term" value="F:nucleotide binding"/>
    <property type="evidence" value="ECO:0007669"/>
    <property type="project" value="InterPro"/>
</dbReference>
<dbReference type="Proteomes" id="UP000007963">
    <property type="component" value="Unassembled WGS sequence"/>
</dbReference>
<sequence length="2206" mass="253073">MPVRKPSKYGNKFRSGAASFKPKRTKTIEFSSLRSTETTSQDEKFEAIRLANSIDEALGFPRFESGEKRVGWLINMHSTSIEDPNVPGGRAGVDYYFLDDDGGSFKATVEYDPYFLIAVKKGYEMEVEEWCRRMYEGLIKKISRVEREDLKMPNHLLGHRRTFLQLNFANVGHLLEVRKSLLPLAEKNKKNSRSNGNMQASDFIIDIREYDVPYHVRVAIDKDIRIGKWYTVEAKHGVISLTCLEERVQRPDPVVLAFDIETTKLPLKFPDSVIDQIMMISYMIDGQGFLITNREIVSEDINDFEYTPKPEYSGPFMIFNEPDERSVIERFFQHIKEAKPTVIATYNGDFFDWPFVEARASVLGIDMYTEIGFRKNSEDIYQSDHCVHMDCFAWVNRDSYLPQGSRGLKAVTVAKLGYDPDELDPELMTPYASERPQTLAEYSVSDAVATYYLYMKYVHPFIFSLCTIVPLNPDDTLRKGTGTLCEMLLMVQAYKGEIILPNKHKDPPEAFYEGHLLESETYVGGHVESIEAGVFRSDIPVTFKIDPTAIDELLRDLDAALTFSITVEEKKSMDDVVNYDEVKAQIAKLLIDLRDNPNRDENPFIYHLDVASMYPNIMVTNRLQPDSMIEESNCAACDFNRPGKNCDRRMPWAWRGEFLPAKRDEYNMIRQAVANERFPGKTKNSPMRSFSDMSIEEQAGIIKKRLQDYSKKIYHKIHDSKTIVREAIICQRENPFYVNTVRSFRDRRYDFKGQQKVWKGKTESLKASGASAAEIEEAKKMIILFDSLQLAHKVILNSFYGYVMRKGSRWYSLEMAGVTCLTGARIIQMARELVERIGRPLELDTDGIWCMLPGTFPENFSFTLKNGKKLGISYPCVMLNHLVHGSYTNHQYQTLVDPQTFRYQTDSENSIFFEVDGPYKAMILPTSKEEDKNLKKRYAVFNHDGSLAELKGFEVKRRGELKLIKIFQTQIFKFFLEGKTLAETYAAVARVADRWLDVLYEHGSTLADEELIELISENRSMTKTLEEYGNQKSTSITTARRLAEFLGEQMVKDKGLNCKYIISARPRNTPVTERAIPVAIFSAEENVKRFFLRKWLKDDPGDMDPRTVIDWDYYMERLGSVVQKLITIPAALQKIRNPVPRVAHPDWLQRRINMKDDRFKQIKMTDVFTKADKNPLSDISTNILDHRVQHPGDLDEALANSTAPEKLKPSPNSKASQKRKLPEGHTKTSLDPFASLPSKMPSMAEDYVGFLKYQKQKWKIQKQARTRRRQLFGERANASGDSLSHLFRNQAELLYISTWQVLQLAETSRPGVVRAFVLIDRKVHTLTVRVPRQIYVNLKQDSLPDVDIPDCEVEKVNHTLPNGHPSVHLFKLTLSEDTYLRELEKIDILFQHPSVEGVYEKSIPLNVRAILKLGSICTFDEEQRGVLGEGLERGFDLSTLCRTTSEQPYLLDAPLAYHYLYHVTSGDRQIFALFSTTKSEAHIVILNRTRDVQGLPNVDKIYSELLMRKNQNTAEDQTQNAFEYQEKIHFRTTQVTTRRKAYLEVGDLIKKFRSDENQPTVMVIQSQQRSRLCHDIPILREYPVLPVKPEVSDMDLPPLGWQSFIARRLITHYLYLSSWIQHLTLLARYGDVPLCNLESDDPRYLIDISYARRLQQNNVVLWWSSGPRPDHAGYEKDDITGPLEKVAMPSVNVPSAYTTVCLEIEVRNLAINTILTSSIISEMEGTDSLLASSGSSADPSGSGVLYSEKAFASASAVVLREMVKHWWTEACEGNSMADIMVQHLIRWVESSSSCLYDRSLHHYVRMLSRKSFQRLMAEFRRVGSNVVFASSTRLLLQTTKSEVGNAYAYSQYVLKSLRANPSFHFIDLEIKEYWDYLVWYDEYNYGGKGCREVVGSDDQELETVMHWQLNRFLPTPMQTIFNDWVVEYIELMHSLKHPETDDSSTPRMTQIPIGRPNDEDSEEISAVLAEKFSKPLKKQISGLIRRQREEMLHPELASDYAFPVLPGVLADPNSDKRNPVLELVKLLMQVLSLSKTTTLESRLLRRELLAMFEVREFSKEGRFENPAASLKLPEVTCGACCLIRDLDLCRDEDVLPDVGSDTSKAVTKPWRCPFCQTEYDRLAQEELLIGQVQGLVVGWQTQDLKCSKCGGLKISDFMEHCSCSGTWVETTNRADIEKRLRVLESVAKFHNLKLLESVVEGVLQQV</sequence>
<comment type="cofactor">
    <cofactor evidence="1 19">
        <name>[4Fe-4S] cluster</name>
        <dbReference type="ChEBI" id="CHEBI:49883"/>
    </cofactor>
</comment>
<dbReference type="FunFam" id="3.30.420.10:FF:000015">
    <property type="entry name" value="DNA polymerase epsilon catalytic subunit"/>
    <property type="match status" value="1"/>
</dbReference>
<evidence type="ECO:0000256" key="20">
    <source>
        <dbReference type="SAM" id="MobiDB-lite"/>
    </source>
</evidence>
<keyword evidence="12 19" id="KW-0408">Iron</keyword>
<dbReference type="GO" id="GO:0000278">
    <property type="term" value="P:mitotic cell cycle"/>
    <property type="evidence" value="ECO:0007669"/>
    <property type="project" value="TreeGrafter"/>
</dbReference>